<reference evidence="1 2" key="1">
    <citation type="submission" date="2021-04" db="EMBL/GenBank/DDBJ databases">
        <authorList>
            <person name="Bliznina A."/>
        </authorList>
    </citation>
    <scope>NUCLEOTIDE SEQUENCE [LARGE SCALE GENOMIC DNA]</scope>
</reference>
<proteinExistence type="predicted"/>
<organism evidence="1 2">
    <name type="scientific">Oikopleura dioica</name>
    <name type="common">Tunicate</name>
    <dbReference type="NCBI Taxonomy" id="34765"/>
    <lineage>
        <taxon>Eukaryota</taxon>
        <taxon>Metazoa</taxon>
        <taxon>Chordata</taxon>
        <taxon>Tunicata</taxon>
        <taxon>Appendicularia</taxon>
        <taxon>Copelata</taxon>
        <taxon>Oikopleuridae</taxon>
        <taxon>Oikopleura</taxon>
    </lineage>
</organism>
<evidence type="ECO:0000313" key="1">
    <source>
        <dbReference type="EMBL" id="CAG5110193.1"/>
    </source>
</evidence>
<evidence type="ECO:0000313" key="2">
    <source>
        <dbReference type="Proteomes" id="UP001158576"/>
    </source>
</evidence>
<name>A0ABN7T4E6_OIKDI</name>
<gene>
    <name evidence="1" type="ORF">OKIOD_LOCUS13384</name>
</gene>
<dbReference type="EMBL" id="OU015567">
    <property type="protein sequence ID" value="CAG5110193.1"/>
    <property type="molecule type" value="Genomic_DNA"/>
</dbReference>
<protein>
    <submittedName>
        <fullName evidence="1">Oidioi.mRNA.OKI2018_I69.chr2.g4619.t1.cds</fullName>
    </submittedName>
</protein>
<dbReference type="Proteomes" id="UP001158576">
    <property type="component" value="Chromosome 2"/>
</dbReference>
<keyword evidence="2" id="KW-1185">Reference proteome</keyword>
<accession>A0ABN7T4E6</accession>
<sequence>MKLFTFAQVGIISVFSFKLKEIENSCHVCSETRDHTGAILSGSNCFKPTSDSLIPCSGFCLDKMSFDWTINGRQLIKIDRFCAGSTEKEPTCKYYEQSGGRAKDCQKYCSGHACNNDLSAGEIDSVGKIETCLVCANINGEGDANCEESDNLESEVCPPYLSEGCFSAFSSYSIDAAPLGNTTGKEIYRGCSAFALESGFESVSRDWYNGQFAKARREFCDENDCNDKIIDVNM</sequence>